<dbReference type="Proteomes" id="UP000257323">
    <property type="component" value="Unassembled WGS sequence"/>
</dbReference>
<dbReference type="EMBL" id="QUAH01000009">
    <property type="protein sequence ID" value="RFT15464.1"/>
    <property type="molecule type" value="Genomic_DNA"/>
</dbReference>
<reference evidence="1 2" key="1">
    <citation type="submission" date="2018-08" db="EMBL/GenBank/DDBJ databases">
        <title>Genome analysis of the thermophilic bacterium of the candidate phylum Aminicenantes from deep subsurface aquifer revealed its physiology and ecological role.</title>
        <authorList>
            <person name="Kadnikov V.V."/>
            <person name="Mardanov A.V."/>
            <person name="Beletsky A.V."/>
            <person name="Karnachuk O.V."/>
            <person name="Ravin N.V."/>
        </authorList>
    </citation>
    <scope>NUCLEOTIDE SEQUENCE [LARGE SCALE GENOMIC DNA]</scope>
    <source>
        <strain evidence="1">BY38</strain>
    </source>
</reference>
<dbReference type="AlphaFoldDB" id="A0A3E2BL93"/>
<gene>
    <name evidence="1" type="ORF">OP8BY_0354</name>
</gene>
<protein>
    <submittedName>
        <fullName evidence="1">Uncharacterized protein</fullName>
    </submittedName>
</protein>
<name>A0A3E2BL93_9BACT</name>
<comment type="caution">
    <text evidence="1">The sequence shown here is derived from an EMBL/GenBank/DDBJ whole genome shotgun (WGS) entry which is preliminary data.</text>
</comment>
<proteinExistence type="predicted"/>
<organism evidence="1 2">
    <name type="scientific">Candidatus Saccharicenans subterraneus</name>
    <dbReference type="NCBI Taxonomy" id="2508984"/>
    <lineage>
        <taxon>Bacteria</taxon>
        <taxon>Candidatus Aminicenantota</taxon>
        <taxon>Candidatus Aminicenantia</taxon>
        <taxon>Candidatus Aminicenantales</taxon>
        <taxon>Candidatus Saccharicenantaceae</taxon>
        <taxon>Candidatus Saccharicenans</taxon>
    </lineage>
</organism>
<evidence type="ECO:0000313" key="1">
    <source>
        <dbReference type="EMBL" id="RFT15464.1"/>
    </source>
</evidence>
<sequence length="38" mass="4295">MLIKISGFKVIILLFYLQVFFSGPDSWLRWPGVVGPGI</sequence>
<evidence type="ECO:0000313" key="2">
    <source>
        <dbReference type="Proteomes" id="UP000257323"/>
    </source>
</evidence>
<accession>A0A3E2BL93</accession>